<protein>
    <submittedName>
        <fullName evidence="1">Uncharacterized protein</fullName>
    </submittedName>
</protein>
<name>A0A3B0TLX1_9ZZZZ</name>
<sequence length="148" mass="16252">MRRFSHLAGALAFALVWGTANGPALGQILGQEKTILPLIKANWIAFRNFGGRQLVYFTMLQSYRCGLSEVRFSINDDGLGEYFPMPPCDPQRPNAIDTEKWPPYITMPLGTAKWAAVQLVYADGEESEPVRFGLCDAPGDSACAVVLP</sequence>
<proteinExistence type="predicted"/>
<dbReference type="EMBL" id="UOEM01000085">
    <property type="protein sequence ID" value="VAW15482.1"/>
    <property type="molecule type" value="Genomic_DNA"/>
</dbReference>
<gene>
    <name evidence="1" type="ORF">MNBD_ALPHA09-1313</name>
</gene>
<accession>A0A3B0TLX1</accession>
<dbReference type="AlphaFoldDB" id="A0A3B0TLX1"/>
<organism evidence="1">
    <name type="scientific">hydrothermal vent metagenome</name>
    <dbReference type="NCBI Taxonomy" id="652676"/>
    <lineage>
        <taxon>unclassified sequences</taxon>
        <taxon>metagenomes</taxon>
        <taxon>ecological metagenomes</taxon>
    </lineage>
</organism>
<evidence type="ECO:0000313" key="1">
    <source>
        <dbReference type="EMBL" id="VAW15482.1"/>
    </source>
</evidence>
<reference evidence="1" key="1">
    <citation type="submission" date="2018-06" db="EMBL/GenBank/DDBJ databases">
        <authorList>
            <person name="Zhirakovskaya E."/>
        </authorList>
    </citation>
    <scope>NUCLEOTIDE SEQUENCE</scope>
</reference>